<keyword evidence="3" id="KW-1185">Reference proteome</keyword>
<dbReference type="Pfam" id="PF08808">
    <property type="entry name" value="RES"/>
    <property type="match status" value="1"/>
</dbReference>
<organism evidence="2 3">
    <name type="scientific">Sphingobium terrigena</name>
    <dbReference type="NCBI Taxonomy" id="2304063"/>
    <lineage>
        <taxon>Bacteria</taxon>
        <taxon>Pseudomonadati</taxon>
        <taxon>Pseudomonadota</taxon>
        <taxon>Alphaproteobacteria</taxon>
        <taxon>Sphingomonadales</taxon>
        <taxon>Sphingomonadaceae</taxon>
        <taxon>Sphingobium</taxon>
    </lineage>
</organism>
<dbReference type="SMART" id="SM00953">
    <property type="entry name" value="RES"/>
    <property type="match status" value="1"/>
</dbReference>
<reference evidence="2 3" key="1">
    <citation type="submission" date="2018-08" db="EMBL/GenBank/DDBJ databases">
        <title>Sphingobium sp. EO9.</title>
        <authorList>
            <person name="Park Y."/>
            <person name="Kim K.H."/>
            <person name="Jeon C.O."/>
        </authorList>
    </citation>
    <scope>NUCLEOTIDE SEQUENCE [LARGE SCALE GENOMIC DNA]</scope>
    <source>
        <strain evidence="2 3">EO9</strain>
    </source>
</reference>
<dbReference type="Proteomes" id="UP000283469">
    <property type="component" value="Unassembled WGS sequence"/>
</dbReference>
<evidence type="ECO:0000259" key="1">
    <source>
        <dbReference type="SMART" id="SM00953"/>
    </source>
</evidence>
<accession>A0A418YMY9</accession>
<dbReference type="OrthoDB" id="7257056at2"/>
<evidence type="ECO:0000313" key="2">
    <source>
        <dbReference type="EMBL" id="RJG52357.1"/>
    </source>
</evidence>
<evidence type="ECO:0000313" key="3">
    <source>
        <dbReference type="Proteomes" id="UP000283469"/>
    </source>
</evidence>
<name>A0A418YMY9_9SPHN</name>
<dbReference type="InterPro" id="IPR014914">
    <property type="entry name" value="RES_dom"/>
</dbReference>
<dbReference type="RefSeq" id="WP_119749699.1">
    <property type="nucleotide sequence ID" value="NZ_QVRA01000028.1"/>
</dbReference>
<sequence length="186" mass="20584">MAGVRLRRIDAGVRLHRIHRIAHDPIFFGPTGVLPEFRFDSPDGSYKVLYAARSLETAFGETLVRLPAVSYVLSSAVEVRVRSELETTRALKLYPLVDAGVSAHGLSFTDLHGDAYKKTWAVSAEVYATTMADGILYTSRFDNQRCVALFDRASDAIAETAIRKIPLTPAQATQLAEHFGKQYIEP</sequence>
<gene>
    <name evidence="2" type="ORF">D0Z70_20465</name>
</gene>
<dbReference type="EMBL" id="QVRA01000028">
    <property type="protein sequence ID" value="RJG52357.1"/>
    <property type="molecule type" value="Genomic_DNA"/>
</dbReference>
<dbReference type="AlphaFoldDB" id="A0A418YMY9"/>
<comment type="caution">
    <text evidence="2">The sequence shown here is derived from an EMBL/GenBank/DDBJ whole genome shotgun (WGS) entry which is preliminary data.</text>
</comment>
<protein>
    <submittedName>
        <fullName evidence="2">RES domain-containing protein</fullName>
    </submittedName>
</protein>
<feature type="domain" description="RES" evidence="1">
    <location>
        <begin position="24"/>
        <end position="163"/>
    </location>
</feature>
<proteinExistence type="predicted"/>